<dbReference type="Proteomes" id="UP000294564">
    <property type="component" value="Unassembled WGS sequence"/>
</dbReference>
<organism evidence="3 4">
    <name type="scientific">Tenacibaculum skagerrakense</name>
    <dbReference type="NCBI Taxonomy" id="186571"/>
    <lineage>
        <taxon>Bacteria</taxon>
        <taxon>Pseudomonadati</taxon>
        <taxon>Bacteroidota</taxon>
        <taxon>Flavobacteriia</taxon>
        <taxon>Flavobacteriales</taxon>
        <taxon>Flavobacteriaceae</taxon>
        <taxon>Tenacibaculum</taxon>
    </lineage>
</organism>
<name>A0A4R2NUG3_9FLAO</name>
<dbReference type="InterPro" id="IPR025698">
    <property type="entry name" value="2TM_dom"/>
</dbReference>
<keyword evidence="4" id="KW-1185">Reference proteome</keyword>
<evidence type="ECO:0000313" key="3">
    <source>
        <dbReference type="EMBL" id="TCP25703.1"/>
    </source>
</evidence>
<proteinExistence type="predicted"/>
<dbReference type="AlphaFoldDB" id="A0A4R2NUG3"/>
<reference evidence="3 4" key="1">
    <citation type="submission" date="2019-03" db="EMBL/GenBank/DDBJ databases">
        <title>Genomic Encyclopedia of Type Strains, Phase IV (KMG-IV): sequencing the most valuable type-strain genomes for metagenomic binning, comparative biology and taxonomic classification.</title>
        <authorList>
            <person name="Goeker M."/>
        </authorList>
    </citation>
    <scope>NUCLEOTIDE SEQUENCE [LARGE SCALE GENOMIC DNA]</scope>
    <source>
        <strain evidence="3 4">DSM 14836</strain>
    </source>
</reference>
<evidence type="ECO:0000259" key="2">
    <source>
        <dbReference type="Pfam" id="PF13239"/>
    </source>
</evidence>
<feature type="transmembrane region" description="Helical" evidence="1">
    <location>
        <begin position="64"/>
        <end position="88"/>
    </location>
</feature>
<sequence length="106" mass="12861">MFLENNKDEANYLIAKKRVEDLKKFYKHLAVYIIINVFISVMKIRRNINNGETFEEALFDFDTFAVWIFWGIAIAIQAFKLFGLNFLFGRDWEQRTIQKHMRNNRY</sequence>
<evidence type="ECO:0000256" key="1">
    <source>
        <dbReference type="SAM" id="Phobius"/>
    </source>
</evidence>
<keyword evidence="1" id="KW-1133">Transmembrane helix</keyword>
<gene>
    <name evidence="3" type="ORF">EV195_10362</name>
</gene>
<dbReference type="OrthoDB" id="8965954at2"/>
<keyword evidence="1" id="KW-0472">Membrane</keyword>
<dbReference type="EMBL" id="SLXM01000003">
    <property type="protein sequence ID" value="TCP25703.1"/>
    <property type="molecule type" value="Genomic_DNA"/>
</dbReference>
<feature type="transmembrane region" description="Helical" evidence="1">
    <location>
        <begin position="25"/>
        <end position="44"/>
    </location>
</feature>
<dbReference type="Pfam" id="PF13239">
    <property type="entry name" value="2TM"/>
    <property type="match status" value="1"/>
</dbReference>
<comment type="caution">
    <text evidence="3">The sequence shown here is derived from an EMBL/GenBank/DDBJ whole genome shotgun (WGS) entry which is preliminary data.</text>
</comment>
<accession>A0A4R2NUG3</accession>
<dbReference type="RefSeq" id="WP_132794084.1">
    <property type="nucleotide sequence ID" value="NZ_SLXM01000003.1"/>
</dbReference>
<evidence type="ECO:0000313" key="4">
    <source>
        <dbReference type="Proteomes" id="UP000294564"/>
    </source>
</evidence>
<feature type="domain" description="2TM" evidence="2">
    <location>
        <begin position="15"/>
        <end position="101"/>
    </location>
</feature>
<protein>
    <submittedName>
        <fullName evidence="3">2TM domain-containing protein</fullName>
    </submittedName>
</protein>
<keyword evidence="1" id="KW-0812">Transmembrane</keyword>